<dbReference type="EMBL" id="LIPY01000123">
    <property type="protein sequence ID" value="KWX70587.1"/>
    <property type="molecule type" value="Genomic_DNA"/>
</dbReference>
<protein>
    <recommendedName>
        <fullName evidence="3">Butirosin biosynthesis protein H, N-terminal</fullName>
    </recommendedName>
</protein>
<evidence type="ECO:0000313" key="2">
    <source>
        <dbReference type="Proteomes" id="UP000070252"/>
    </source>
</evidence>
<keyword evidence="2" id="KW-1185">Reference proteome</keyword>
<evidence type="ECO:0008006" key="3">
    <source>
        <dbReference type="Google" id="ProtNLM"/>
    </source>
</evidence>
<reference evidence="1 2" key="1">
    <citation type="submission" date="2015-08" db="EMBL/GenBank/DDBJ databases">
        <title>Genome of Paenibacillus jilunlii.</title>
        <authorList>
            <person name="Sant'Anna F.H."/>
            <person name="Ambrosini A."/>
            <person name="Souza R."/>
            <person name="Bach E."/>
            <person name="Fernandes G."/>
            <person name="Balsanelli E."/>
            <person name="Baura V.A."/>
            <person name="Pedrosa F.O."/>
            <person name="Souza E.M."/>
            <person name="Passaglia L."/>
        </authorList>
    </citation>
    <scope>NUCLEOTIDE SEQUENCE [LARGE SCALE GENOMIC DNA]</scope>
    <source>
        <strain evidence="1 2">DSM 23019</strain>
    </source>
</reference>
<dbReference type="Proteomes" id="UP000070252">
    <property type="component" value="Unassembled WGS sequence"/>
</dbReference>
<sequence length="333" mass="39272">MERFIELEMGFSLGAPIDQFWVQYYRLEYYDMNWFYGRMLDTDTVIPGRSEFCSFTKEAIDRNNYVLIACDHYYLEQTPQYQKDHVIHEFLICGYDSLRCIWYVLILLNDNWSVREIPFEQLETAFDCAIKQVRDDRKAYRWLGRFEMPYTLIRLKSPPVQPVRLYKIYESIENSLAGAERKIKERTPEGGELHCLEWTGISIYQGFAELARTILYEHPSLLMEKHILLGMKKFVENKSGFLTRLRYLQNLALIKTNDRLLNQAALVIDCLNDSYFWMSKYYFSGLNHHLDRMTEMLLKAEAVDVPVLEEALEAVGTGLDSQYEETAGSLHED</sequence>
<accession>A0ABR5SMD9</accession>
<evidence type="ECO:0000313" key="1">
    <source>
        <dbReference type="EMBL" id="KWX70587.1"/>
    </source>
</evidence>
<gene>
    <name evidence="1" type="ORF">AML91_26330</name>
</gene>
<comment type="caution">
    <text evidence="1">The sequence shown here is derived from an EMBL/GenBank/DDBJ whole genome shotgun (WGS) entry which is preliminary data.</text>
</comment>
<organism evidence="1 2">
    <name type="scientific">Paenibacillus jilunlii</name>
    <dbReference type="NCBI Taxonomy" id="682956"/>
    <lineage>
        <taxon>Bacteria</taxon>
        <taxon>Bacillati</taxon>
        <taxon>Bacillota</taxon>
        <taxon>Bacilli</taxon>
        <taxon>Bacillales</taxon>
        <taxon>Paenibacillaceae</taxon>
        <taxon>Paenibacillus</taxon>
    </lineage>
</organism>
<name>A0ABR5SMD9_9BACL</name>
<proteinExistence type="predicted"/>